<accession>A0AAN7PCA5</accession>
<dbReference type="GO" id="GO:0005876">
    <property type="term" value="C:spindle microtubule"/>
    <property type="evidence" value="ECO:0007669"/>
    <property type="project" value="TreeGrafter"/>
</dbReference>
<organism evidence="2 3">
    <name type="scientific">Aquatica leii</name>
    <dbReference type="NCBI Taxonomy" id="1421715"/>
    <lineage>
        <taxon>Eukaryota</taxon>
        <taxon>Metazoa</taxon>
        <taxon>Ecdysozoa</taxon>
        <taxon>Arthropoda</taxon>
        <taxon>Hexapoda</taxon>
        <taxon>Insecta</taxon>
        <taxon>Pterygota</taxon>
        <taxon>Neoptera</taxon>
        <taxon>Endopterygota</taxon>
        <taxon>Coleoptera</taxon>
        <taxon>Polyphaga</taxon>
        <taxon>Elateriformia</taxon>
        <taxon>Elateroidea</taxon>
        <taxon>Lampyridae</taxon>
        <taxon>Luciolinae</taxon>
        <taxon>Aquatica</taxon>
    </lineage>
</organism>
<dbReference type="GO" id="GO:0072686">
    <property type="term" value="C:mitotic spindle"/>
    <property type="evidence" value="ECO:0007669"/>
    <property type="project" value="TreeGrafter"/>
</dbReference>
<dbReference type="SMART" id="SM01349">
    <property type="entry name" value="TOG"/>
    <property type="match status" value="1"/>
</dbReference>
<dbReference type="GO" id="GO:0000776">
    <property type="term" value="C:kinetochore"/>
    <property type="evidence" value="ECO:0007669"/>
    <property type="project" value="TreeGrafter"/>
</dbReference>
<protein>
    <recommendedName>
        <fullName evidence="1">TOG domain-containing protein</fullName>
    </recommendedName>
</protein>
<evidence type="ECO:0000259" key="1">
    <source>
        <dbReference type="SMART" id="SM01349"/>
    </source>
</evidence>
<dbReference type="InterPro" id="IPR011989">
    <property type="entry name" value="ARM-like"/>
</dbReference>
<reference evidence="3" key="1">
    <citation type="submission" date="2023-01" db="EMBL/GenBank/DDBJ databases">
        <title>Key to firefly adult light organ development and bioluminescence: homeobox transcription factors regulate luciferase expression and transportation to peroxisome.</title>
        <authorList>
            <person name="Fu X."/>
        </authorList>
    </citation>
    <scope>NUCLEOTIDE SEQUENCE [LARGE SCALE GENOMIC DNA]</scope>
</reference>
<dbReference type="GO" id="GO:0005881">
    <property type="term" value="C:cytoplasmic microtubule"/>
    <property type="evidence" value="ECO:0007669"/>
    <property type="project" value="TreeGrafter"/>
</dbReference>
<gene>
    <name evidence="2" type="ORF">RN001_005012</name>
</gene>
<dbReference type="Gene3D" id="1.25.10.10">
    <property type="entry name" value="Leucine-rich Repeat Variant"/>
    <property type="match status" value="1"/>
</dbReference>
<comment type="caution">
    <text evidence="2">The sequence shown here is derived from an EMBL/GenBank/DDBJ whole genome shotgun (WGS) entry which is preliminary data.</text>
</comment>
<proteinExistence type="predicted"/>
<feature type="domain" description="TOG" evidence="1">
    <location>
        <begin position="384"/>
        <end position="621"/>
    </location>
</feature>
<dbReference type="Proteomes" id="UP001353858">
    <property type="component" value="Unassembled WGS sequence"/>
</dbReference>
<dbReference type="GO" id="GO:0090307">
    <property type="term" value="P:mitotic spindle assembly"/>
    <property type="evidence" value="ECO:0007669"/>
    <property type="project" value="TreeGrafter"/>
</dbReference>
<evidence type="ECO:0000313" key="2">
    <source>
        <dbReference type="EMBL" id="KAK4881693.1"/>
    </source>
</evidence>
<dbReference type="PANTHER" id="PTHR21567">
    <property type="entry name" value="CLASP"/>
    <property type="match status" value="1"/>
</dbReference>
<sequence>MENVINGKLSILEEKKHKQYRLPFGTRIYMSHPENKRPSYYQEYLKSNIAIPVKETCSTSLPNLDKTDSTNKGADSYTQTSKTILQLAELESGYLSPDSLTSSPNKQTVKKKNHFTNPYLSCSENFDMSVPYIRKRCVQDYLYECYDTKKTPREETCNSYQNASLTNTFLAKKHNEGTNLTYGYRSRFLQQTSPLRNLTSCSPTSSFKSQSYFEPKTSSCHKAKKNVFPVSRFTVKKLRNQEVVHDMPSLISWSKSEQIDEKVNESEKSKNVKKLSVNKRSTSFMSPTIASEQRNQQHLVKSFDRSMSPTKRGRSLSPNRMLLKDKILYPNNTGSQVSSNCGKLSNHEHYNGAKSSSVLYEYDANDSQLRIDLSGLNVNSPHIEPSLTSTTTSVENSIFQIMTRVKDSQWSIALKGLIEVTECSQAMDTSLLFPHMTTINQKLLQLLRSPRSHVCRTACQIAGHLFAIMKDTRRPEFDDIVEVLLSKTADSNKCIRKDANLSLDCMVTHIPIYHAIRSLCLKGPSHKNPLVRTATLRLIVCAVVITGSDIILGSPGHEATRKRIIIFFPQFLFDKHLETRKYGERLFKIFSKEPHFEYYLKKYLDPNDINRISIILKSKDVKR</sequence>
<evidence type="ECO:0000313" key="3">
    <source>
        <dbReference type="Proteomes" id="UP001353858"/>
    </source>
</evidence>
<dbReference type="GO" id="GO:0040001">
    <property type="term" value="P:establishment of mitotic spindle localization"/>
    <property type="evidence" value="ECO:0007669"/>
    <property type="project" value="TreeGrafter"/>
</dbReference>
<dbReference type="GO" id="GO:0045180">
    <property type="term" value="C:basal cortex"/>
    <property type="evidence" value="ECO:0007669"/>
    <property type="project" value="TreeGrafter"/>
</dbReference>
<dbReference type="GO" id="GO:0005815">
    <property type="term" value="C:microtubule organizing center"/>
    <property type="evidence" value="ECO:0007669"/>
    <property type="project" value="TreeGrafter"/>
</dbReference>
<dbReference type="EMBL" id="JARPUR010000002">
    <property type="protein sequence ID" value="KAK4881693.1"/>
    <property type="molecule type" value="Genomic_DNA"/>
</dbReference>
<dbReference type="GO" id="GO:0008017">
    <property type="term" value="F:microtubule binding"/>
    <property type="evidence" value="ECO:0007669"/>
    <property type="project" value="TreeGrafter"/>
</dbReference>
<keyword evidence="3" id="KW-1185">Reference proteome</keyword>
<dbReference type="PANTHER" id="PTHR21567:SF88">
    <property type="entry name" value="TOG DOMAIN-CONTAINING PROTEIN"/>
    <property type="match status" value="1"/>
</dbReference>
<dbReference type="SUPFAM" id="SSF48371">
    <property type="entry name" value="ARM repeat"/>
    <property type="match status" value="1"/>
</dbReference>
<dbReference type="InterPro" id="IPR016024">
    <property type="entry name" value="ARM-type_fold"/>
</dbReference>
<dbReference type="AlphaFoldDB" id="A0AAN7PCA5"/>
<name>A0AAN7PCA5_9COLE</name>
<dbReference type="InterPro" id="IPR034085">
    <property type="entry name" value="TOG"/>
</dbReference>